<dbReference type="SUPFAM" id="SSF55021">
    <property type="entry name" value="ACT-like"/>
    <property type="match status" value="1"/>
</dbReference>
<dbReference type="PANTHER" id="PTHR21262:SF31">
    <property type="entry name" value="GTP PYROPHOSPHOKINASE"/>
    <property type="match status" value="1"/>
</dbReference>
<dbReference type="FunFam" id="3.10.20.30:FF:000002">
    <property type="entry name" value="GTP pyrophosphokinase (RelA/SpoT)"/>
    <property type="match status" value="1"/>
</dbReference>
<dbReference type="PROSITE" id="PS51671">
    <property type="entry name" value="ACT"/>
    <property type="match status" value="1"/>
</dbReference>
<dbReference type="InterPro" id="IPR004095">
    <property type="entry name" value="TGS"/>
</dbReference>
<dbReference type="Pfam" id="PF04607">
    <property type="entry name" value="RelA_SpoT"/>
    <property type="match status" value="1"/>
</dbReference>
<dbReference type="SMART" id="SM00954">
    <property type="entry name" value="RelA_SpoT"/>
    <property type="match status" value="1"/>
</dbReference>
<dbReference type="Pfam" id="PF13328">
    <property type="entry name" value="HD_4"/>
    <property type="match status" value="1"/>
</dbReference>
<dbReference type="InterPro" id="IPR012675">
    <property type="entry name" value="Beta-grasp_dom_sf"/>
</dbReference>
<evidence type="ECO:0000259" key="3">
    <source>
        <dbReference type="PROSITE" id="PS51671"/>
    </source>
</evidence>
<sequence>MIQNTLQKILDVFPEQKDKTLIQNAFDMAQNAHLNQKRSSGEPYIIHPLNTAFELSEMKMDTSTIVAALLHDIVDDTPVTLEEIEKKFGKEVAFLVGGVSKLGRIKYRGVERHAENLRKMLVATAQDIRVIIIKFADRLHNMKTLSALPERKQKRIALETLEIYAPIADRLGISRLGKQLEDLAFPYIYPEEYEYVKRESTDRIKNANHYIKKLPPIILKTLKKEKMIPLSIDTRVKHYYSLWKKLEKYEHNWESVNDLIALRIVVKTIEDCYKTLGIIHQLWKPVPGKMKDYIALPKPNGYQSLHTTIFALGGKRIEIQIRTPQMNEAAEFGIAAHWRYKNKSEQSEKTLSKTFQWVEKLQEWKKDMVNSEDFIDSLKIDVFGDRIFVFTPKGDVIDLPSGATPVDFAYTIHSDVGDKCAGARVHGKMVALNTELHNGDIVEIITTKSKTPSQTWLSFVKTSHTRTHIKHWFRKQGEEKNIENGLSMINDELKALEGKTWAQIDESKKEKTIQKLNFKDEDALLAAIGLGDISINRIVQNITEYEHKQKEVNKKTKKSPTAKAGSVVIAGASGLQTHIAKCCNPKYPQAVVAYITVDKGASIHKNNCENLKLFKKDDKILPAYWRQDGGIDYITIKIKTIDRVGMIQDVSRVMAELNINIHTLTATSGNKNKKNRDEENVQIIAEIEITDSAKLKRLIEKLKAVDGVREIERIQKTDR</sequence>
<evidence type="ECO:0000313" key="7">
    <source>
        <dbReference type="Proteomes" id="UP000176770"/>
    </source>
</evidence>
<proteinExistence type="inferred from homology"/>
<dbReference type="SUPFAM" id="SSF109604">
    <property type="entry name" value="HD-domain/PDEase-like"/>
    <property type="match status" value="1"/>
</dbReference>
<evidence type="ECO:0008006" key="8">
    <source>
        <dbReference type="Google" id="ProtNLM"/>
    </source>
</evidence>
<dbReference type="NCBIfam" id="TIGR00691">
    <property type="entry name" value="spoT_relA"/>
    <property type="match status" value="1"/>
</dbReference>
<dbReference type="SUPFAM" id="SSF81301">
    <property type="entry name" value="Nucleotidyltransferase"/>
    <property type="match status" value="1"/>
</dbReference>
<evidence type="ECO:0000256" key="1">
    <source>
        <dbReference type="ARBA" id="ARBA00025704"/>
    </source>
</evidence>
<dbReference type="Gene3D" id="1.10.3210.10">
    <property type="entry name" value="Hypothetical protein af1432"/>
    <property type="match status" value="1"/>
</dbReference>
<dbReference type="SMART" id="SM00471">
    <property type="entry name" value="HDc"/>
    <property type="match status" value="1"/>
</dbReference>
<dbReference type="STRING" id="1802165.A3F94_00770"/>
<protein>
    <recommendedName>
        <fullName evidence="8">(P)ppGpp synthetase</fullName>
    </recommendedName>
</protein>
<organism evidence="6 7">
    <name type="scientific">Candidatus Spechtbacteria bacterium RIFCSPLOWO2_12_FULL_38_22</name>
    <dbReference type="NCBI Taxonomy" id="1802165"/>
    <lineage>
        <taxon>Bacteria</taxon>
        <taxon>Candidatus Spechtiibacteriota</taxon>
    </lineage>
</organism>
<dbReference type="CDD" id="cd05399">
    <property type="entry name" value="NT_Rel-Spo_like"/>
    <property type="match status" value="1"/>
</dbReference>
<evidence type="ECO:0000256" key="2">
    <source>
        <dbReference type="RuleBase" id="RU003847"/>
    </source>
</evidence>
<dbReference type="EMBL" id="MHOK01000003">
    <property type="protein sequence ID" value="OGZ62307.1"/>
    <property type="molecule type" value="Genomic_DNA"/>
</dbReference>
<dbReference type="CDD" id="cd01668">
    <property type="entry name" value="TGS_RSH"/>
    <property type="match status" value="1"/>
</dbReference>
<dbReference type="PROSITE" id="PS51831">
    <property type="entry name" value="HD"/>
    <property type="match status" value="1"/>
</dbReference>
<dbReference type="Gene3D" id="3.30.460.10">
    <property type="entry name" value="Beta Polymerase, domain 2"/>
    <property type="match status" value="1"/>
</dbReference>
<evidence type="ECO:0000259" key="5">
    <source>
        <dbReference type="PROSITE" id="PS51880"/>
    </source>
</evidence>
<dbReference type="GO" id="GO:0015969">
    <property type="term" value="P:guanosine tetraphosphate metabolic process"/>
    <property type="evidence" value="ECO:0007669"/>
    <property type="project" value="InterPro"/>
</dbReference>
<dbReference type="InterPro" id="IPR007685">
    <property type="entry name" value="RelA_SpoT"/>
</dbReference>
<evidence type="ECO:0000313" key="6">
    <source>
        <dbReference type="EMBL" id="OGZ62307.1"/>
    </source>
</evidence>
<dbReference type="InterPro" id="IPR004811">
    <property type="entry name" value="RelA/Spo_fam"/>
</dbReference>
<dbReference type="CDD" id="cd00077">
    <property type="entry name" value="HDc"/>
    <property type="match status" value="1"/>
</dbReference>
<dbReference type="FunFam" id="3.30.460.10:FF:000001">
    <property type="entry name" value="GTP pyrophosphokinase RelA"/>
    <property type="match status" value="1"/>
</dbReference>
<dbReference type="CDD" id="cd04876">
    <property type="entry name" value="ACT_RelA-SpoT"/>
    <property type="match status" value="1"/>
</dbReference>
<dbReference type="PANTHER" id="PTHR21262">
    <property type="entry name" value="GUANOSINE-3',5'-BIS DIPHOSPHATE 3'-PYROPHOSPHOHYDROLASE"/>
    <property type="match status" value="1"/>
</dbReference>
<accession>A0A1G2HIJ8</accession>
<evidence type="ECO:0000259" key="4">
    <source>
        <dbReference type="PROSITE" id="PS51831"/>
    </source>
</evidence>
<dbReference type="SUPFAM" id="SSF81271">
    <property type="entry name" value="TGS-like"/>
    <property type="match status" value="1"/>
</dbReference>
<dbReference type="InterPro" id="IPR045600">
    <property type="entry name" value="RelA/SpoT_AH_RIS"/>
</dbReference>
<dbReference type="InterPro" id="IPR012676">
    <property type="entry name" value="TGS-like"/>
</dbReference>
<dbReference type="Gene3D" id="3.30.70.260">
    <property type="match status" value="1"/>
</dbReference>
<dbReference type="PROSITE" id="PS51880">
    <property type="entry name" value="TGS"/>
    <property type="match status" value="1"/>
</dbReference>
<dbReference type="Gene3D" id="3.10.20.30">
    <property type="match status" value="1"/>
</dbReference>
<dbReference type="InterPro" id="IPR003607">
    <property type="entry name" value="HD/PDEase_dom"/>
</dbReference>
<dbReference type="InterPro" id="IPR006674">
    <property type="entry name" value="HD_domain"/>
</dbReference>
<feature type="domain" description="TGS" evidence="5">
    <location>
        <begin position="385"/>
        <end position="446"/>
    </location>
</feature>
<dbReference type="InterPro" id="IPR043519">
    <property type="entry name" value="NT_sf"/>
</dbReference>
<dbReference type="AlphaFoldDB" id="A0A1G2HIJ8"/>
<comment type="pathway">
    <text evidence="1">Purine metabolism.</text>
</comment>
<dbReference type="InterPro" id="IPR002912">
    <property type="entry name" value="ACT_dom"/>
</dbReference>
<dbReference type="Pfam" id="PF13291">
    <property type="entry name" value="ACT_4"/>
    <property type="match status" value="1"/>
</dbReference>
<dbReference type="InterPro" id="IPR045865">
    <property type="entry name" value="ACT-like_dom_sf"/>
</dbReference>
<dbReference type="Proteomes" id="UP000176770">
    <property type="component" value="Unassembled WGS sequence"/>
</dbReference>
<feature type="domain" description="HD" evidence="4">
    <location>
        <begin position="44"/>
        <end position="142"/>
    </location>
</feature>
<name>A0A1G2HIJ8_9BACT</name>
<gene>
    <name evidence="6" type="ORF">A3F94_00770</name>
</gene>
<dbReference type="GO" id="GO:0005886">
    <property type="term" value="C:plasma membrane"/>
    <property type="evidence" value="ECO:0007669"/>
    <property type="project" value="TreeGrafter"/>
</dbReference>
<dbReference type="FunFam" id="1.10.3210.10:FF:000001">
    <property type="entry name" value="GTP pyrophosphokinase RelA"/>
    <property type="match status" value="1"/>
</dbReference>
<dbReference type="Pfam" id="PF19296">
    <property type="entry name" value="RelA_AH_RIS"/>
    <property type="match status" value="1"/>
</dbReference>
<comment type="function">
    <text evidence="2">In eubacteria ppGpp (guanosine 3'-diphosphate 5'-diphosphate) is a mediator of the stringent response that coordinates a variety of cellular activities in response to changes in nutritional abundance.</text>
</comment>
<feature type="domain" description="ACT" evidence="3">
    <location>
        <begin position="635"/>
        <end position="716"/>
    </location>
</feature>
<dbReference type="Pfam" id="PF02824">
    <property type="entry name" value="TGS"/>
    <property type="match status" value="1"/>
</dbReference>
<comment type="caution">
    <text evidence="6">The sequence shown here is derived from an EMBL/GenBank/DDBJ whole genome shotgun (WGS) entry which is preliminary data.</text>
</comment>
<reference evidence="6 7" key="1">
    <citation type="journal article" date="2016" name="Nat. Commun.">
        <title>Thousands of microbial genomes shed light on interconnected biogeochemical processes in an aquifer system.</title>
        <authorList>
            <person name="Anantharaman K."/>
            <person name="Brown C.T."/>
            <person name="Hug L.A."/>
            <person name="Sharon I."/>
            <person name="Castelle C.J."/>
            <person name="Probst A.J."/>
            <person name="Thomas B.C."/>
            <person name="Singh A."/>
            <person name="Wilkins M.J."/>
            <person name="Karaoz U."/>
            <person name="Brodie E.L."/>
            <person name="Williams K.H."/>
            <person name="Hubbard S.S."/>
            <person name="Banfield J.F."/>
        </authorList>
    </citation>
    <scope>NUCLEOTIDE SEQUENCE [LARGE SCALE GENOMIC DNA]</scope>
</reference>
<dbReference type="InterPro" id="IPR033655">
    <property type="entry name" value="TGS_RelA/SpoT"/>
</dbReference>
<comment type="similarity">
    <text evidence="2">Belongs to the relA/spoT family.</text>
</comment>